<dbReference type="Pfam" id="PF13449">
    <property type="entry name" value="Phytase-like"/>
    <property type="match status" value="1"/>
</dbReference>
<dbReference type="PANTHER" id="PTHR46928">
    <property type="entry name" value="MESENCHYME-SPECIFIC CELL SURFACE GLYCOPROTEIN"/>
    <property type="match status" value="1"/>
</dbReference>
<dbReference type="InterPro" id="IPR011048">
    <property type="entry name" value="Haem_d1_sf"/>
</dbReference>
<feature type="signal peptide" evidence="1">
    <location>
        <begin position="1"/>
        <end position="24"/>
    </location>
</feature>
<gene>
    <name evidence="3" type="ORF">N5A92_16040</name>
</gene>
<feature type="chain" id="PRO_5046821185" evidence="1">
    <location>
        <begin position="25"/>
        <end position="733"/>
    </location>
</feature>
<accession>A0ABT2LPR9</accession>
<proteinExistence type="predicted"/>
<keyword evidence="1" id="KW-0732">Signal</keyword>
<evidence type="ECO:0000259" key="2">
    <source>
        <dbReference type="Pfam" id="PF13449"/>
    </source>
</evidence>
<feature type="domain" description="Phytase-like" evidence="2">
    <location>
        <begin position="447"/>
        <end position="712"/>
    </location>
</feature>
<reference evidence="3 4" key="1">
    <citation type="submission" date="2022-09" db="EMBL/GenBank/DDBJ databases">
        <title>Chelativorans salina sp. nov., a novel slightly halophilic bacterium isolated from a saline lake sediment enrichment.</title>
        <authorList>
            <person name="Gao L."/>
            <person name="Fang B.-Z."/>
            <person name="Li W.-J."/>
        </authorList>
    </citation>
    <scope>NUCLEOTIDE SEQUENCE [LARGE SCALE GENOMIC DNA]</scope>
    <source>
        <strain evidence="3 4">EGI FJ00035</strain>
    </source>
</reference>
<dbReference type="EMBL" id="JAOCZP010000004">
    <property type="protein sequence ID" value="MCT7376545.1"/>
    <property type="molecule type" value="Genomic_DNA"/>
</dbReference>
<protein>
    <submittedName>
        <fullName evidence="3">Esterase-like activity of phytase family protein</fullName>
    </submittedName>
</protein>
<sequence>MGRHSLFCALASALSVTTAIPAFADMAFNRIATFPVADNLPADMDAASETSSEIITASQDGSTLIFSDSPLGAVGIIDITDPKAPKPGGLIKVDGEPTSVAVSGPNAIAAVNTSESYTDPSGNLLVIDIAGKTAEASCTLPGQPDSVAVSKDGRFLAVAIENERDEDLNDGALPQMPAGSLQIFALKEGTPDCDSVKTVALTGLAEVAPEDPEPEFVDFNSLGEIVVTLQENNHIAIVSAETGKVVSHFSAGSGSVENVDLLDDKALRFDQSAGNLPREPDAVKWLDDERLVVANEGDYTGGARSFTIFSKTGEVLYDSGADLEHQAALAGHYPDKRSDSKGAEPEGMEAATYGDERYLFVALERASLVAVYRDTGEAPEFVQVLPSGIGPEGVLAIPERNLLVTANEADLVEDGGARSHVMVYELAEGTPAYPMIRSVMQDGQPLGWGALSGLAADPGQAGMLYAVSDSFFSAEPAIFIVDATSTPAEITRKIVVNRGGMPAQKLDLEGIVADGEGGFWLASEGRTDRLTPHALFHVDADGGITEEIAFPAKLLAHETRFGMEGVTLVGEGDEQMLVMAIQREWKNDPKGQVKLVAYKPSTEEWSAVRYPLDDGEKGWVGLSEITAHDGTLYIVERDNQLGTSARIKRLYGVAIGSFQPAPLGGELPVVEKTLVRDLINDMRTATNGYVVDKIEGFAIDAAGEAYFVTDNDGVDDSSGETVFVRLGRLEAVN</sequence>
<keyword evidence="4" id="KW-1185">Reference proteome</keyword>
<dbReference type="InterPro" id="IPR027372">
    <property type="entry name" value="Phytase-like_dom"/>
</dbReference>
<evidence type="ECO:0000313" key="4">
    <source>
        <dbReference type="Proteomes" id="UP001320831"/>
    </source>
</evidence>
<dbReference type="Gene3D" id="2.130.10.10">
    <property type="entry name" value="YVTN repeat-like/Quinoprotein amine dehydrogenase"/>
    <property type="match status" value="1"/>
</dbReference>
<name>A0ABT2LPR9_9HYPH</name>
<dbReference type="SUPFAM" id="SSF51004">
    <property type="entry name" value="C-terminal (heme d1) domain of cytochrome cd1-nitrite reductase"/>
    <property type="match status" value="1"/>
</dbReference>
<organism evidence="3 4">
    <name type="scientific">Chelativorans salis</name>
    <dbReference type="NCBI Taxonomy" id="2978478"/>
    <lineage>
        <taxon>Bacteria</taxon>
        <taxon>Pseudomonadati</taxon>
        <taxon>Pseudomonadota</taxon>
        <taxon>Alphaproteobacteria</taxon>
        <taxon>Hyphomicrobiales</taxon>
        <taxon>Phyllobacteriaceae</taxon>
        <taxon>Chelativorans</taxon>
    </lineage>
</organism>
<dbReference type="InterPro" id="IPR015943">
    <property type="entry name" value="WD40/YVTN_repeat-like_dom_sf"/>
</dbReference>
<evidence type="ECO:0000313" key="3">
    <source>
        <dbReference type="EMBL" id="MCT7376545.1"/>
    </source>
</evidence>
<evidence type="ECO:0000256" key="1">
    <source>
        <dbReference type="SAM" id="SignalP"/>
    </source>
</evidence>
<dbReference type="Proteomes" id="UP001320831">
    <property type="component" value="Unassembled WGS sequence"/>
</dbReference>
<comment type="caution">
    <text evidence="3">The sequence shown here is derived from an EMBL/GenBank/DDBJ whole genome shotgun (WGS) entry which is preliminary data.</text>
</comment>
<dbReference type="InterPro" id="IPR052956">
    <property type="entry name" value="Mesenchyme-surface_protein"/>
</dbReference>
<dbReference type="PANTHER" id="PTHR46928:SF1">
    <property type="entry name" value="MESENCHYME-SPECIFIC CELL SURFACE GLYCOPROTEIN"/>
    <property type="match status" value="1"/>
</dbReference>
<dbReference type="RefSeq" id="WP_260904573.1">
    <property type="nucleotide sequence ID" value="NZ_JAOCZP010000004.1"/>
</dbReference>